<feature type="compositionally biased region" description="Polar residues" evidence="2">
    <location>
        <begin position="196"/>
        <end position="205"/>
    </location>
</feature>
<dbReference type="GO" id="GO:0008154">
    <property type="term" value="P:actin polymerization or depolymerization"/>
    <property type="evidence" value="ECO:0007669"/>
    <property type="project" value="TreeGrafter"/>
</dbReference>
<protein>
    <recommendedName>
        <fullName evidence="5">Gelsolin repeat protein</fullName>
    </recommendedName>
</protein>
<accession>A0A0C9YFH8</accession>
<evidence type="ECO:0000256" key="1">
    <source>
        <dbReference type="ARBA" id="ARBA00022737"/>
    </source>
</evidence>
<organism evidence="3 4">
    <name type="scientific">Laccaria amethystina LaAM-08-1</name>
    <dbReference type="NCBI Taxonomy" id="1095629"/>
    <lineage>
        <taxon>Eukaryota</taxon>
        <taxon>Fungi</taxon>
        <taxon>Dikarya</taxon>
        <taxon>Basidiomycota</taxon>
        <taxon>Agaricomycotina</taxon>
        <taxon>Agaricomycetes</taxon>
        <taxon>Agaricomycetidae</taxon>
        <taxon>Agaricales</taxon>
        <taxon>Agaricineae</taxon>
        <taxon>Hydnangiaceae</taxon>
        <taxon>Laccaria</taxon>
    </lineage>
</organism>
<dbReference type="InterPro" id="IPR029006">
    <property type="entry name" value="ADF-H/Gelsolin-like_dom_sf"/>
</dbReference>
<dbReference type="GO" id="GO:0005546">
    <property type="term" value="F:phosphatidylinositol-4,5-bisphosphate binding"/>
    <property type="evidence" value="ECO:0007669"/>
    <property type="project" value="TreeGrafter"/>
</dbReference>
<feature type="compositionally biased region" description="Polar residues" evidence="2">
    <location>
        <begin position="638"/>
        <end position="659"/>
    </location>
</feature>
<reference evidence="3 4" key="1">
    <citation type="submission" date="2014-04" db="EMBL/GenBank/DDBJ databases">
        <authorList>
            <consortium name="DOE Joint Genome Institute"/>
            <person name="Kuo A."/>
            <person name="Kohler A."/>
            <person name="Nagy L.G."/>
            <person name="Floudas D."/>
            <person name="Copeland A."/>
            <person name="Barry K.W."/>
            <person name="Cichocki N."/>
            <person name="Veneault-Fourrey C."/>
            <person name="LaButti K."/>
            <person name="Lindquist E.A."/>
            <person name="Lipzen A."/>
            <person name="Lundell T."/>
            <person name="Morin E."/>
            <person name="Murat C."/>
            <person name="Sun H."/>
            <person name="Tunlid A."/>
            <person name="Henrissat B."/>
            <person name="Grigoriev I.V."/>
            <person name="Hibbett D.S."/>
            <person name="Martin F."/>
            <person name="Nordberg H.P."/>
            <person name="Cantor M.N."/>
            <person name="Hua S.X."/>
        </authorList>
    </citation>
    <scope>NUCLEOTIDE SEQUENCE [LARGE SCALE GENOMIC DNA]</scope>
    <source>
        <strain evidence="3 4">LaAM-08-1</strain>
    </source>
</reference>
<feature type="region of interest" description="Disordered" evidence="2">
    <location>
        <begin position="749"/>
        <end position="817"/>
    </location>
</feature>
<feature type="region of interest" description="Disordered" evidence="2">
    <location>
        <begin position="444"/>
        <end position="505"/>
    </location>
</feature>
<keyword evidence="4" id="KW-1185">Reference proteome</keyword>
<feature type="region of interest" description="Disordered" evidence="2">
    <location>
        <begin position="613"/>
        <end position="691"/>
    </location>
</feature>
<dbReference type="STRING" id="1095629.A0A0C9YFH8"/>
<feature type="region of interest" description="Disordered" evidence="2">
    <location>
        <begin position="917"/>
        <end position="948"/>
    </location>
</feature>
<feature type="compositionally biased region" description="Basic and acidic residues" evidence="2">
    <location>
        <begin position="42"/>
        <end position="52"/>
    </location>
</feature>
<dbReference type="SUPFAM" id="SSF55753">
    <property type="entry name" value="Actin depolymerizing proteins"/>
    <property type="match status" value="2"/>
</dbReference>
<feature type="compositionally biased region" description="Basic and acidic residues" evidence="2">
    <location>
        <begin position="71"/>
        <end position="92"/>
    </location>
</feature>
<feature type="compositionally biased region" description="Polar residues" evidence="2">
    <location>
        <begin position="444"/>
        <end position="453"/>
    </location>
</feature>
<dbReference type="EMBL" id="KN838539">
    <property type="protein sequence ID" value="KIK09157.1"/>
    <property type="molecule type" value="Genomic_DNA"/>
</dbReference>
<dbReference type="GO" id="GO:0051014">
    <property type="term" value="P:actin filament severing"/>
    <property type="evidence" value="ECO:0007669"/>
    <property type="project" value="TreeGrafter"/>
</dbReference>
<feature type="region of interest" description="Disordered" evidence="2">
    <location>
        <begin position="321"/>
        <end position="348"/>
    </location>
</feature>
<dbReference type="PANTHER" id="PTHR11977">
    <property type="entry name" value="VILLIN"/>
    <property type="match status" value="1"/>
</dbReference>
<dbReference type="OrthoDB" id="6375767at2759"/>
<dbReference type="Gene3D" id="3.40.20.10">
    <property type="entry name" value="Severin"/>
    <property type="match status" value="1"/>
</dbReference>
<dbReference type="SMART" id="SM00262">
    <property type="entry name" value="GEL"/>
    <property type="match status" value="1"/>
</dbReference>
<proteinExistence type="predicted"/>
<evidence type="ECO:0008006" key="5">
    <source>
        <dbReference type="Google" id="ProtNLM"/>
    </source>
</evidence>
<name>A0A0C9YFH8_9AGAR</name>
<feature type="compositionally biased region" description="Low complexity" evidence="2">
    <location>
        <begin position="214"/>
        <end position="227"/>
    </location>
</feature>
<feature type="compositionally biased region" description="Basic and acidic residues" evidence="2">
    <location>
        <begin position="160"/>
        <end position="174"/>
    </location>
</feature>
<dbReference type="Proteomes" id="UP000054477">
    <property type="component" value="Unassembled WGS sequence"/>
</dbReference>
<dbReference type="GO" id="GO:0015629">
    <property type="term" value="C:actin cytoskeleton"/>
    <property type="evidence" value="ECO:0007669"/>
    <property type="project" value="TreeGrafter"/>
</dbReference>
<feature type="compositionally biased region" description="Polar residues" evidence="2">
    <location>
        <begin position="327"/>
        <end position="341"/>
    </location>
</feature>
<dbReference type="GO" id="GO:0005737">
    <property type="term" value="C:cytoplasm"/>
    <property type="evidence" value="ECO:0007669"/>
    <property type="project" value="TreeGrafter"/>
</dbReference>
<dbReference type="GO" id="GO:0051015">
    <property type="term" value="F:actin filament binding"/>
    <property type="evidence" value="ECO:0007669"/>
    <property type="project" value="InterPro"/>
</dbReference>
<feature type="compositionally biased region" description="Low complexity" evidence="2">
    <location>
        <begin position="924"/>
        <end position="937"/>
    </location>
</feature>
<evidence type="ECO:0000313" key="3">
    <source>
        <dbReference type="EMBL" id="KIK09157.1"/>
    </source>
</evidence>
<feature type="compositionally biased region" description="Polar residues" evidence="2">
    <location>
        <begin position="120"/>
        <end position="129"/>
    </location>
</feature>
<feature type="compositionally biased region" description="Basic and acidic residues" evidence="2">
    <location>
        <begin position="258"/>
        <end position="286"/>
    </location>
</feature>
<gene>
    <name evidence="3" type="ORF">K443DRAFT_671649</name>
</gene>
<reference evidence="4" key="2">
    <citation type="submission" date="2015-01" db="EMBL/GenBank/DDBJ databases">
        <title>Evolutionary Origins and Diversification of the Mycorrhizal Mutualists.</title>
        <authorList>
            <consortium name="DOE Joint Genome Institute"/>
            <consortium name="Mycorrhizal Genomics Consortium"/>
            <person name="Kohler A."/>
            <person name="Kuo A."/>
            <person name="Nagy L.G."/>
            <person name="Floudas D."/>
            <person name="Copeland A."/>
            <person name="Barry K.W."/>
            <person name="Cichocki N."/>
            <person name="Veneault-Fourrey C."/>
            <person name="LaButti K."/>
            <person name="Lindquist E.A."/>
            <person name="Lipzen A."/>
            <person name="Lundell T."/>
            <person name="Morin E."/>
            <person name="Murat C."/>
            <person name="Riley R."/>
            <person name="Ohm R."/>
            <person name="Sun H."/>
            <person name="Tunlid A."/>
            <person name="Henrissat B."/>
            <person name="Grigoriev I.V."/>
            <person name="Hibbett D.S."/>
            <person name="Martin F."/>
        </authorList>
    </citation>
    <scope>NUCLEOTIDE SEQUENCE [LARGE SCALE GENOMIC DNA]</scope>
    <source>
        <strain evidence="4">LaAM-08-1</strain>
    </source>
</reference>
<feature type="region of interest" description="Disordered" evidence="2">
    <location>
        <begin position="33"/>
        <end position="288"/>
    </location>
</feature>
<dbReference type="GO" id="GO:0051016">
    <property type="term" value="P:barbed-end actin filament capping"/>
    <property type="evidence" value="ECO:0007669"/>
    <property type="project" value="TreeGrafter"/>
</dbReference>
<dbReference type="InterPro" id="IPR007122">
    <property type="entry name" value="Villin/Gelsolin"/>
</dbReference>
<sequence length="1367" mass="149066">MTSPLTPARRTFDIPSTETGLAEWTSKIKAMQRQVDADEEAEQKRLEEEIAASRRARLRRSRGNTPTDSPDMSRDSDRHNHLSDAPEIDEPKSILNRQNDTLQKIMGNNHVFNPDKVQGSLDTLSTRPPTTKKPESISLAAFMGGRASGPRLNRHAPQQDAHDPTQFDLPDTRAPHPIFGKGGVAMPGMVAKSGTRESTPSASSGEDSERYRQSRGSSASTMSSTAQRYAKKVNKPSFSEGESHRSPETIITPTATRSVEKEVSKSPRDKHPTAKLYEKGQREPEQHAISGQNAGIWERTTSTPSIVAPADNLGESPIVNARPSGSDAFSRTLNPLPTKSTPMRDRTISTPSYMANERQPVISKEPRQILISPSLRPSTVTPPSLARPILPEARLPSQTPVIPATPVASPAFRRSQLQKDPSPSISRLQGRGFVQNMVKASIQLEQQSGPSPSDKSRPANGGRKSSVLDRWQPGTQPNSSPIPPPMASPSHRQDAFHASSVRRSTTTDLKDFPTELQHMKKPVPAPTSLKSVASLPSLLKSGPTTPVEPLTPRTKELIKKMPPEGDLGSATTMFVVKPGKSSPRLPAVDELGVKHAVVPAFGNRKGQFRASLQTAASSGKPLIHPTKDRARKPKKHSAQTSSERPQKSSPSPLSWTQRPVQVAIDDSLPSSGSFAMTDAPISQKKHPSAEVISKEPIFDPKVARATEEWARTAQAKTKEVTGSENLSAEPRLKPLGMVKQPLSGMVPSTARVDEANSPPERSSRSVLARPVTSNLPQNPHAEPRSKPSGMLKQPPLNMAPPTAPFDEANLPPERSPRLDFARPVTSTPMDTRDSGAIVNASSKHNRIPSTGNRATVMDVAQALSEHSAVAGRLDVLPTAIVLDPASTSVMEPMKSRSTMPAEKRKSSYERYSATVLPPLKEEATPTSSPSGTLSGTSAPQNLSFCDGSVNGGADSARVGQGQNVVHLNHQDESLPEVDIASLARPPFHTLSLPSDTQTISVDVIIIKGITASALPQNLDIFYDTETLAVVSRTKSKSTSLASTTVWAWIGKRSHLGEKEENKLQELAKHYGTSPSLVYQNSEPTELVYALGGRLAIRQGTRTHWTPENTTMHSIRLSHGVIFIDEHDLNVQNLCSGFCYCLTILDTVYVWHGCGSTVLERKAAIEYAESLVRTSAPPLELFEGENDADEMFWMILGDEQFAKADYWQWRKTSPIVDPSIWKVEASHNKEAITPVESFSGRSFNQQSAYILDCIWELFVLVGIGARGRRQDIRLAINVAMKLAKRAALERPYKPTVHVLVLPSQLPLDLRLSVRCLDEVFLNNGEIPDHMNLLCSAEALSHLDTYTWDRSALKDRAMLPLGVAVTDIS</sequence>
<keyword evidence="1" id="KW-0677">Repeat</keyword>
<evidence type="ECO:0000256" key="2">
    <source>
        <dbReference type="SAM" id="MobiDB-lite"/>
    </source>
</evidence>
<dbReference type="HOGENOM" id="CLU_003265_0_0_1"/>
<evidence type="ECO:0000313" key="4">
    <source>
        <dbReference type="Proteomes" id="UP000054477"/>
    </source>
</evidence>
<dbReference type="PANTHER" id="PTHR11977:SF51">
    <property type="entry name" value="PROTEIN FLIGHTLESS-1 HOMOLOG"/>
    <property type="match status" value="1"/>
</dbReference>